<feature type="domain" description="Glycosyl transferase family 1" evidence="1">
    <location>
        <begin position="192"/>
        <end position="308"/>
    </location>
</feature>
<dbReference type="Gene3D" id="3.40.50.2000">
    <property type="entry name" value="Glycogen Phosphorylase B"/>
    <property type="match status" value="2"/>
</dbReference>
<dbReference type="Pfam" id="PF13439">
    <property type="entry name" value="Glyco_transf_4"/>
    <property type="match status" value="1"/>
</dbReference>
<dbReference type="GO" id="GO:0016757">
    <property type="term" value="F:glycosyltransferase activity"/>
    <property type="evidence" value="ECO:0007669"/>
    <property type="project" value="InterPro"/>
</dbReference>
<sequence length="374" mass="42521">MIEKGKINILMVMANTRMGGVQAFVLNVLHNINRDKFHIDFAINFYAECNGIEDECRRLGCDFHILPYFKVYNYHQYTKAWDDFLRTHHYDIVYAHATNSASIFLGIAKKYGMKTIAHSHSAGYRGNFIEQITKKFFARGVGNVADYWFACSDKAAKRLYGDRYKTYKHYYNIPNAIDSDKYLFNQDIRNCIRKKLGIDDTTFLCGHLGTFSPVKNHKFLIEIFAEFLKINPNSKLVCCGAGALMPIVKQQVEEMGLKDKVIFTGVVSNANEYMMAMDCFIFPSIFEGFPISVLEAQATGLPIVMNDVITTEADLTPLVNRSSLNLPASNWAKIVSETSVTDRPSYNKAISVSPFNIKSSVKEFEHLYSQLILS</sequence>
<proteinExistence type="predicted"/>
<dbReference type="Pfam" id="PF00534">
    <property type="entry name" value="Glycos_transf_1"/>
    <property type="match status" value="1"/>
</dbReference>
<dbReference type="EMBL" id="VZBP01000203">
    <property type="protein sequence ID" value="MQO11134.1"/>
    <property type="molecule type" value="Genomic_DNA"/>
</dbReference>
<feature type="domain" description="Glycosyltransferase subfamily 4-like N-terminal" evidence="2">
    <location>
        <begin position="18"/>
        <end position="180"/>
    </location>
</feature>
<dbReference type="RefSeq" id="WP_153098191.1">
    <property type="nucleotide sequence ID" value="NZ_VZBP01000203.1"/>
</dbReference>
<evidence type="ECO:0000259" key="1">
    <source>
        <dbReference type="Pfam" id="PF00534"/>
    </source>
</evidence>
<evidence type="ECO:0000313" key="4">
    <source>
        <dbReference type="Proteomes" id="UP000405805"/>
    </source>
</evidence>
<dbReference type="AlphaFoldDB" id="A0AA91A678"/>
<organism evidence="3 4">
    <name type="scientific">Segatella copri</name>
    <dbReference type="NCBI Taxonomy" id="165179"/>
    <lineage>
        <taxon>Bacteria</taxon>
        <taxon>Pseudomonadati</taxon>
        <taxon>Bacteroidota</taxon>
        <taxon>Bacteroidia</taxon>
        <taxon>Bacteroidales</taxon>
        <taxon>Prevotellaceae</taxon>
        <taxon>Segatella</taxon>
    </lineage>
</organism>
<accession>A0AA91A678</accession>
<evidence type="ECO:0000259" key="2">
    <source>
        <dbReference type="Pfam" id="PF13439"/>
    </source>
</evidence>
<name>A0AA91A678_9BACT</name>
<dbReference type="InterPro" id="IPR050194">
    <property type="entry name" value="Glycosyltransferase_grp1"/>
</dbReference>
<dbReference type="InterPro" id="IPR028098">
    <property type="entry name" value="Glyco_trans_4-like_N"/>
</dbReference>
<dbReference type="SUPFAM" id="SSF53756">
    <property type="entry name" value="UDP-Glycosyltransferase/glycogen phosphorylase"/>
    <property type="match status" value="1"/>
</dbReference>
<reference evidence="4" key="1">
    <citation type="submission" date="2019-09" db="EMBL/GenBank/DDBJ databases">
        <title>Distinct polysaccharide growth profiles of human intestinal Prevotella copri isolates.</title>
        <authorList>
            <person name="Fehlner-Peach H."/>
            <person name="Magnabosco C."/>
            <person name="Raghavan V."/>
            <person name="Scher J.U."/>
            <person name="Tett A."/>
            <person name="Cox L.M."/>
            <person name="Gottsegen C."/>
            <person name="Watters A."/>
            <person name="Wiltshire- Gordon J.D."/>
            <person name="Segata N."/>
            <person name="Bonneau R."/>
            <person name="Littman D.R."/>
        </authorList>
    </citation>
    <scope>NUCLEOTIDE SEQUENCE [LARGE SCALE GENOMIC DNA]</scope>
    <source>
        <strain evidence="4">iA624</strain>
    </source>
</reference>
<dbReference type="Proteomes" id="UP000405805">
    <property type="component" value="Unassembled WGS sequence"/>
</dbReference>
<dbReference type="InterPro" id="IPR001296">
    <property type="entry name" value="Glyco_trans_1"/>
</dbReference>
<dbReference type="PANTHER" id="PTHR45947">
    <property type="entry name" value="SULFOQUINOVOSYL TRANSFERASE SQD2"/>
    <property type="match status" value="1"/>
</dbReference>
<comment type="caution">
    <text evidence="3">The sequence shown here is derived from an EMBL/GenBank/DDBJ whole genome shotgun (WGS) entry which is preliminary data.</text>
</comment>
<dbReference type="PANTHER" id="PTHR45947:SF3">
    <property type="entry name" value="SULFOQUINOVOSYL TRANSFERASE SQD2"/>
    <property type="match status" value="1"/>
</dbReference>
<gene>
    <name evidence="3" type="ORF">F7D57_15800</name>
</gene>
<evidence type="ECO:0000313" key="3">
    <source>
        <dbReference type="EMBL" id="MQO11134.1"/>
    </source>
</evidence>
<protein>
    <submittedName>
        <fullName evidence="3">Glycosyltransferase family 1 protein</fullName>
    </submittedName>
</protein>